<keyword evidence="1" id="KW-0472">Membrane</keyword>
<name>A0A0F9MTB1_9ZZZZ</name>
<dbReference type="EMBL" id="LAZR01004236">
    <property type="protein sequence ID" value="KKN10530.1"/>
    <property type="molecule type" value="Genomic_DNA"/>
</dbReference>
<dbReference type="AlphaFoldDB" id="A0A0F9MTB1"/>
<sequence length="47" mass="5187">MVLSKLLEKLFDLHNHKASSFNGLFVFGLVALSVDITHIAHVVQSPI</sequence>
<proteinExistence type="predicted"/>
<protein>
    <submittedName>
        <fullName evidence="2">Uncharacterized protein</fullName>
    </submittedName>
</protein>
<feature type="transmembrane region" description="Helical" evidence="1">
    <location>
        <begin position="21"/>
        <end position="43"/>
    </location>
</feature>
<evidence type="ECO:0000313" key="2">
    <source>
        <dbReference type="EMBL" id="KKN10530.1"/>
    </source>
</evidence>
<evidence type="ECO:0000256" key="1">
    <source>
        <dbReference type="SAM" id="Phobius"/>
    </source>
</evidence>
<keyword evidence="1" id="KW-0812">Transmembrane</keyword>
<accession>A0A0F9MTB1</accession>
<organism evidence="2">
    <name type="scientific">marine sediment metagenome</name>
    <dbReference type="NCBI Taxonomy" id="412755"/>
    <lineage>
        <taxon>unclassified sequences</taxon>
        <taxon>metagenomes</taxon>
        <taxon>ecological metagenomes</taxon>
    </lineage>
</organism>
<keyword evidence="1" id="KW-1133">Transmembrane helix</keyword>
<gene>
    <name evidence="2" type="ORF">LCGC14_1035750</name>
</gene>
<reference evidence="2" key="1">
    <citation type="journal article" date="2015" name="Nature">
        <title>Complex archaea that bridge the gap between prokaryotes and eukaryotes.</title>
        <authorList>
            <person name="Spang A."/>
            <person name="Saw J.H."/>
            <person name="Jorgensen S.L."/>
            <person name="Zaremba-Niedzwiedzka K."/>
            <person name="Martijn J."/>
            <person name="Lind A.E."/>
            <person name="van Eijk R."/>
            <person name="Schleper C."/>
            <person name="Guy L."/>
            <person name="Ettema T.J."/>
        </authorList>
    </citation>
    <scope>NUCLEOTIDE SEQUENCE</scope>
</reference>
<comment type="caution">
    <text evidence="2">The sequence shown here is derived from an EMBL/GenBank/DDBJ whole genome shotgun (WGS) entry which is preliminary data.</text>
</comment>